<dbReference type="InterPro" id="IPR017452">
    <property type="entry name" value="GPCR_Rhodpsn_7TM"/>
</dbReference>
<keyword evidence="3 9" id="KW-1133">Transmembrane helix</keyword>
<dbReference type="Proteomes" id="UP001153269">
    <property type="component" value="Unassembled WGS sequence"/>
</dbReference>
<dbReference type="Gene3D" id="1.20.1070.10">
    <property type="entry name" value="Rhodopsin 7-helix transmembrane proteins"/>
    <property type="match status" value="1"/>
</dbReference>
<evidence type="ECO:0000256" key="7">
    <source>
        <dbReference type="ARBA" id="ARBA00023224"/>
    </source>
</evidence>
<feature type="compositionally biased region" description="Polar residues" evidence="8">
    <location>
        <begin position="289"/>
        <end position="341"/>
    </location>
</feature>
<keyword evidence="2 9" id="KW-0812">Transmembrane</keyword>
<evidence type="ECO:0000256" key="3">
    <source>
        <dbReference type="ARBA" id="ARBA00022989"/>
    </source>
</evidence>
<evidence type="ECO:0000256" key="4">
    <source>
        <dbReference type="ARBA" id="ARBA00023040"/>
    </source>
</evidence>
<evidence type="ECO:0000256" key="2">
    <source>
        <dbReference type="ARBA" id="ARBA00022692"/>
    </source>
</evidence>
<feature type="transmembrane region" description="Helical" evidence="9">
    <location>
        <begin position="501"/>
        <end position="524"/>
    </location>
</feature>
<dbReference type="AlphaFoldDB" id="A0A9N7VJY1"/>
<feature type="compositionally biased region" description="Basic and acidic residues" evidence="8">
    <location>
        <begin position="699"/>
        <end position="713"/>
    </location>
</feature>
<evidence type="ECO:0000256" key="9">
    <source>
        <dbReference type="SAM" id="Phobius"/>
    </source>
</evidence>
<gene>
    <name evidence="11" type="ORF">PLEPLA_LOCUS39228</name>
</gene>
<dbReference type="InterPro" id="IPR051893">
    <property type="entry name" value="HCARs"/>
</dbReference>
<keyword evidence="6" id="KW-0675">Receptor</keyword>
<feature type="region of interest" description="Disordered" evidence="8">
    <location>
        <begin position="1"/>
        <end position="350"/>
    </location>
</feature>
<protein>
    <recommendedName>
        <fullName evidence="10">G-protein coupled receptors family 1 profile domain-containing protein</fullName>
    </recommendedName>
</protein>
<reference evidence="11" key="1">
    <citation type="submission" date="2020-03" db="EMBL/GenBank/DDBJ databases">
        <authorList>
            <person name="Weist P."/>
        </authorList>
    </citation>
    <scope>NUCLEOTIDE SEQUENCE</scope>
</reference>
<feature type="transmembrane region" description="Helical" evidence="9">
    <location>
        <begin position="385"/>
        <end position="409"/>
    </location>
</feature>
<comment type="subcellular location">
    <subcellularLocation>
        <location evidence="1">Membrane</location>
        <topology evidence="1">Multi-pass membrane protein</topology>
    </subcellularLocation>
</comment>
<sequence length="713" mass="80038">MSVPREDVSTTQVPREDVSTASVPREDVSTTQVPREDVSTTQVPREDVSTTQVHREDVSTTQVPREDVSTTQVPREDVSTTQVPREDVSTTQVPREDVSTTQVPREDVSTTQVPREDVSTTQVPREDVSTTQVPREDVSTTQVPREDVSTTQVPREDVSTTQVPREDVSTTQVPREDVSTTQVPREDVSTTQVPREDVSTTQVPREDVSTTQVPREDVSTTQVPREDVSTTQVPREDVSTTQVPREDVSTTQVPREDVSTTQVPREDVSTTQVPREDVSTTQVPREDVSTTQVPERTSQQHKSPERTSQQHKSPERTCQQHKSTERTSQQHKSPERTSQQHKSPERTPVVRLTDPHLRFKTKWKLHDPCPGGGGCPPVGIQLEGLILPPVLTIDVILGLLGNVVALWIFCFKLKTWNPNNLFLFNLVIADFFALVSLPLRIDALLRGHWVFGDGLCRINLFLMFSNRSASIALMTVVAIYRYFKVVHPHHRFNRMSQRQAALVALLVWLLVISPRVPMLAYSHIKGGGNRTQCFFFTSYKEASRAIIVLVSMHRVLTVLEFVLPLSMLLFCSVRISSFLRQRQMGKPDKVRKAMRVCAAIVLVFMVCFLPTTVTTIGVWVVRSFRPWDCAAFYTFTQLTIVSLGLNFLNSALDPIIYIFSSSMFRKALCSLLPRPPCCGQGAANENTTSSSASQSTSHQELESMRRSRGSEAL</sequence>
<dbReference type="Pfam" id="PF00001">
    <property type="entry name" value="7tm_1"/>
    <property type="match status" value="1"/>
</dbReference>
<dbReference type="PANTHER" id="PTHR46048:SF10">
    <property type="entry name" value="HYDROXYCARBOXYLIC ACID RECEPTOR 1-4-RELATED"/>
    <property type="match status" value="1"/>
</dbReference>
<feature type="transmembrane region" description="Helical" evidence="9">
    <location>
        <begin position="421"/>
        <end position="441"/>
    </location>
</feature>
<accession>A0A9N7VJY1</accession>
<feature type="transmembrane region" description="Helical" evidence="9">
    <location>
        <begin position="596"/>
        <end position="620"/>
    </location>
</feature>
<evidence type="ECO:0000259" key="10">
    <source>
        <dbReference type="PROSITE" id="PS50262"/>
    </source>
</evidence>
<comment type="caution">
    <text evidence="11">The sequence shown here is derived from an EMBL/GenBank/DDBJ whole genome shotgun (WGS) entry which is preliminary data.</text>
</comment>
<dbReference type="PROSITE" id="PS50262">
    <property type="entry name" value="G_PROTEIN_RECEP_F1_2"/>
    <property type="match status" value="1"/>
</dbReference>
<feature type="compositionally biased region" description="Low complexity" evidence="8">
    <location>
        <begin position="687"/>
        <end position="697"/>
    </location>
</feature>
<feature type="transmembrane region" description="Helical" evidence="9">
    <location>
        <begin position="544"/>
        <end position="575"/>
    </location>
</feature>
<dbReference type="InterPro" id="IPR000276">
    <property type="entry name" value="GPCR_Rhodpsn"/>
</dbReference>
<feature type="domain" description="G-protein coupled receptors family 1 profile" evidence="10">
    <location>
        <begin position="401"/>
        <end position="657"/>
    </location>
</feature>
<name>A0A9N7VJY1_PLEPL</name>
<evidence type="ECO:0000313" key="12">
    <source>
        <dbReference type="Proteomes" id="UP001153269"/>
    </source>
</evidence>
<proteinExistence type="predicted"/>
<evidence type="ECO:0000256" key="8">
    <source>
        <dbReference type="SAM" id="MobiDB-lite"/>
    </source>
</evidence>
<organism evidence="11 12">
    <name type="scientific">Pleuronectes platessa</name>
    <name type="common">European plaice</name>
    <dbReference type="NCBI Taxonomy" id="8262"/>
    <lineage>
        <taxon>Eukaryota</taxon>
        <taxon>Metazoa</taxon>
        <taxon>Chordata</taxon>
        <taxon>Craniata</taxon>
        <taxon>Vertebrata</taxon>
        <taxon>Euteleostomi</taxon>
        <taxon>Actinopterygii</taxon>
        <taxon>Neopterygii</taxon>
        <taxon>Teleostei</taxon>
        <taxon>Neoteleostei</taxon>
        <taxon>Acanthomorphata</taxon>
        <taxon>Carangaria</taxon>
        <taxon>Pleuronectiformes</taxon>
        <taxon>Pleuronectoidei</taxon>
        <taxon>Pleuronectidae</taxon>
        <taxon>Pleuronectes</taxon>
    </lineage>
</organism>
<keyword evidence="12" id="KW-1185">Reference proteome</keyword>
<evidence type="ECO:0000256" key="5">
    <source>
        <dbReference type="ARBA" id="ARBA00023136"/>
    </source>
</evidence>
<keyword evidence="5 9" id="KW-0472">Membrane</keyword>
<feature type="compositionally biased region" description="Basic and acidic residues" evidence="8">
    <location>
        <begin position="1"/>
        <end position="288"/>
    </location>
</feature>
<evidence type="ECO:0000256" key="6">
    <source>
        <dbReference type="ARBA" id="ARBA00023170"/>
    </source>
</evidence>
<feature type="transmembrane region" description="Helical" evidence="9">
    <location>
        <begin position="640"/>
        <end position="659"/>
    </location>
</feature>
<feature type="transmembrane region" description="Helical" evidence="9">
    <location>
        <begin position="461"/>
        <end position="480"/>
    </location>
</feature>
<evidence type="ECO:0000256" key="1">
    <source>
        <dbReference type="ARBA" id="ARBA00004141"/>
    </source>
</evidence>
<dbReference type="PRINTS" id="PR00237">
    <property type="entry name" value="GPCRRHODOPSN"/>
</dbReference>
<keyword evidence="4" id="KW-0297">G-protein coupled receptor</keyword>
<dbReference type="GO" id="GO:0004930">
    <property type="term" value="F:G protein-coupled receptor activity"/>
    <property type="evidence" value="ECO:0007669"/>
    <property type="project" value="UniProtKB-KW"/>
</dbReference>
<dbReference type="SUPFAM" id="SSF81321">
    <property type="entry name" value="Family A G protein-coupled receptor-like"/>
    <property type="match status" value="1"/>
</dbReference>
<dbReference type="EMBL" id="CADEAL010004092">
    <property type="protein sequence ID" value="CAB1451534.1"/>
    <property type="molecule type" value="Genomic_DNA"/>
</dbReference>
<evidence type="ECO:0000313" key="11">
    <source>
        <dbReference type="EMBL" id="CAB1451534.1"/>
    </source>
</evidence>
<keyword evidence="7" id="KW-0807">Transducer</keyword>
<dbReference type="PANTHER" id="PTHR46048">
    <property type="entry name" value="HYDROXYCARBOXYLIC ACID RECEPTOR 2"/>
    <property type="match status" value="1"/>
</dbReference>
<feature type="region of interest" description="Disordered" evidence="8">
    <location>
        <begin position="683"/>
        <end position="713"/>
    </location>
</feature>
<dbReference type="GO" id="GO:0005886">
    <property type="term" value="C:plasma membrane"/>
    <property type="evidence" value="ECO:0007669"/>
    <property type="project" value="TreeGrafter"/>
</dbReference>